<sequence length="97" mass="10488">MDKGSSSSRSSVTLSSGIAAFGLCLSFLFESNKEFRLSPGKRWKGKRFNFRKGTTLSSGRGKTVSLERGATKMSARIRSGMDKGSSSVKTKPKTSRS</sequence>
<keyword evidence="2" id="KW-1133">Transmembrane helix</keyword>
<evidence type="ECO:0000313" key="4">
    <source>
        <dbReference type="Proteomes" id="UP001634007"/>
    </source>
</evidence>
<feature type="transmembrane region" description="Helical" evidence="2">
    <location>
        <begin position="12"/>
        <end position="29"/>
    </location>
</feature>
<protein>
    <recommendedName>
        <fullName evidence="5">Transmembrane protein</fullName>
    </recommendedName>
</protein>
<dbReference type="AlphaFoldDB" id="A0ABD3L5F1"/>
<name>A0ABD3L5F1_EUCGL</name>
<dbReference type="EMBL" id="JBJKBG010000003">
    <property type="protein sequence ID" value="KAL3746818.1"/>
    <property type="molecule type" value="Genomic_DNA"/>
</dbReference>
<proteinExistence type="predicted"/>
<keyword evidence="2" id="KW-0472">Membrane</keyword>
<evidence type="ECO:0008006" key="5">
    <source>
        <dbReference type="Google" id="ProtNLM"/>
    </source>
</evidence>
<keyword evidence="4" id="KW-1185">Reference proteome</keyword>
<accession>A0ABD3L5F1</accession>
<evidence type="ECO:0000256" key="2">
    <source>
        <dbReference type="SAM" id="Phobius"/>
    </source>
</evidence>
<keyword evidence="2" id="KW-0812">Transmembrane</keyword>
<evidence type="ECO:0000256" key="1">
    <source>
        <dbReference type="SAM" id="MobiDB-lite"/>
    </source>
</evidence>
<evidence type="ECO:0000313" key="3">
    <source>
        <dbReference type="EMBL" id="KAL3746818.1"/>
    </source>
</evidence>
<reference evidence="3 4" key="1">
    <citation type="submission" date="2024-11" db="EMBL/GenBank/DDBJ databases">
        <title>Chromosome-level genome assembly of Eucalyptus globulus Labill. provides insights into its genome evolution.</title>
        <authorList>
            <person name="Li X."/>
        </authorList>
    </citation>
    <scope>NUCLEOTIDE SEQUENCE [LARGE SCALE GENOMIC DNA]</scope>
    <source>
        <strain evidence="3">CL2024</strain>
        <tissue evidence="3">Fresh tender leaves</tissue>
    </source>
</reference>
<comment type="caution">
    <text evidence="3">The sequence shown here is derived from an EMBL/GenBank/DDBJ whole genome shotgun (WGS) entry which is preliminary data.</text>
</comment>
<feature type="region of interest" description="Disordered" evidence="1">
    <location>
        <begin position="77"/>
        <end position="97"/>
    </location>
</feature>
<gene>
    <name evidence="3" type="ORF">ACJRO7_015716</name>
</gene>
<organism evidence="3 4">
    <name type="scientific">Eucalyptus globulus</name>
    <name type="common">Tasmanian blue gum</name>
    <dbReference type="NCBI Taxonomy" id="34317"/>
    <lineage>
        <taxon>Eukaryota</taxon>
        <taxon>Viridiplantae</taxon>
        <taxon>Streptophyta</taxon>
        <taxon>Embryophyta</taxon>
        <taxon>Tracheophyta</taxon>
        <taxon>Spermatophyta</taxon>
        <taxon>Magnoliopsida</taxon>
        <taxon>eudicotyledons</taxon>
        <taxon>Gunneridae</taxon>
        <taxon>Pentapetalae</taxon>
        <taxon>rosids</taxon>
        <taxon>malvids</taxon>
        <taxon>Myrtales</taxon>
        <taxon>Myrtaceae</taxon>
        <taxon>Myrtoideae</taxon>
        <taxon>Eucalypteae</taxon>
        <taxon>Eucalyptus</taxon>
    </lineage>
</organism>
<dbReference type="Proteomes" id="UP001634007">
    <property type="component" value="Unassembled WGS sequence"/>
</dbReference>